<accession>A0A8S5SGC3</accession>
<evidence type="ECO:0000256" key="1">
    <source>
        <dbReference type="SAM" id="Coils"/>
    </source>
</evidence>
<organism evidence="2">
    <name type="scientific">Podoviridae sp. ctZih56</name>
    <dbReference type="NCBI Taxonomy" id="2827741"/>
    <lineage>
        <taxon>Viruses</taxon>
        <taxon>Duplodnaviria</taxon>
        <taxon>Heunggongvirae</taxon>
        <taxon>Uroviricota</taxon>
        <taxon>Caudoviricetes</taxon>
    </lineage>
</organism>
<evidence type="ECO:0000313" key="2">
    <source>
        <dbReference type="EMBL" id="DAF49703.1"/>
    </source>
</evidence>
<reference evidence="2" key="1">
    <citation type="journal article" date="2021" name="Proc. Natl. Acad. Sci. U.S.A.">
        <title>A Catalog of Tens of Thousands of Viruses from Human Metagenomes Reveals Hidden Associations with Chronic Diseases.</title>
        <authorList>
            <person name="Tisza M.J."/>
            <person name="Buck C.B."/>
        </authorList>
    </citation>
    <scope>NUCLEOTIDE SEQUENCE</scope>
    <source>
        <strain evidence="2">CtZih56</strain>
    </source>
</reference>
<dbReference type="EMBL" id="BK032586">
    <property type="protein sequence ID" value="DAF49703.1"/>
    <property type="molecule type" value="Genomic_DNA"/>
</dbReference>
<protein>
    <submittedName>
        <fullName evidence="2">General control protein GCN4 and CLUSTER, BENDABLE REGION, CONTRACTILE.6A</fullName>
    </submittedName>
</protein>
<sequence length="118" mass="13339">MNKKDVERLEGEVRDLRRKLGAAESRMEGLEARARKAEHTVAEYEQGLADVNLTVDAVMAETARSYGVAVLHDDGSLKGYHLQLGKFDPREVMRQWMVTASRREDGGMLIGVQERDHE</sequence>
<feature type="coiled-coil region" evidence="1">
    <location>
        <begin position="6"/>
        <end position="47"/>
    </location>
</feature>
<keyword evidence="1" id="KW-0175">Coiled coil</keyword>
<dbReference type="Gene3D" id="1.20.5.170">
    <property type="match status" value="1"/>
</dbReference>
<name>A0A8S5SGC3_9CAUD</name>
<proteinExistence type="predicted"/>